<gene>
    <name evidence="2" type="ORF">ARALYDRAFT_675604</name>
</gene>
<dbReference type="AlphaFoldDB" id="D7KYN2"/>
<dbReference type="EMBL" id="GL348714">
    <property type="protein sequence ID" value="EFH62997.1"/>
    <property type="molecule type" value="Genomic_DNA"/>
</dbReference>
<organism evidence="3">
    <name type="scientific">Arabidopsis lyrata subsp. lyrata</name>
    <name type="common">Lyre-leaved rock-cress</name>
    <dbReference type="NCBI Taxonomy" id="81972"/>
    <lineage>
        <taxon>Eukaryota</taxon>
        <taxon>Viridiplantae</taxon>
        <taxon>Streptophyta</taxon>
        <taxon>Embryophyta</taxon>
        <taxon>Tracheophyta</taxon>
        <taxon>Spermatophyta</taxon>
        <taxon>Magnoliopsida</taxon>
        <taxon>eudicotyledons</taxon>
        <taxon>Gunneridae</taxon>
        <taxon>Pentapetalae</taxon>
        <taxon>rosids</taxon>
        <taxon>malvids</taxon>
        <taxon>Brassicales</taxon>
        <taxon>Brassicaceae</taxon>
        <taxon>Camelineae</taxon>
        <taxon>Arabidopsis</taxon>
    </lineage>
</organism>
<keyword evidence="3" id="KW-1185">Reference proteome</keyword>
<dbReference type="Gramene" id="Al_scaffold_0002_754">
    <property type="protein sequence ID" value="Al_scaffold_0002_754"/>
    <property type="gene ID" value="Al_scaffold_0002_754"/>
</dbReference>
<reference evidence="3" key="1">
    <citation type="journal article" date="2011" name="Nat. Genet.">
        <title>The Arabidopsis lyrata genome sequence and the basis of rapid genome size change.</title>
        <authorList>
            <person name="Hu T.T."/>
            <person name="Pattyn P."/>
            <person name="Bakker E.G."/>
            <person name="Cao J."/>
            <person name="Cheng J.-F."/>
            <person name="Clark R.M."/>
            <person name="Fahlgren N."/>
            <person name="Fawcett J.A."/>
            <person name="Grimwood J."/>
            <person name="Gundlach H."/>
            <person name="Haberer G."/>
            <person name="Hollister J.D."/>
            <person name="Ossowski S."/>
            <person name="Ottilar R.P."/>
            <person name="Salamov A.A."/>
            <person name="Schneeberger K."/>
            <person name="Spannagl M."/>
            <person name="Wang X."/>
            <person name="Yang L."/>
            <person name="Nasrallah M.E."/>
            <person name="Bergelson J."/>
            <person name="Carrington J.C."/>
            <person name="Gaut B.S."/>
            <person name="Schmutz J."/>
            <person name="Mayer K.F.X."/>
            <person name="Van de Peer Y."/>
            <person name="Grigoriev I.V."/>
            <person name="Nordborg M."/>
            <person name="Weigel D."/>
            <person name="Guo Y.-L."/>
        </authorList>
    </citation>
    <scope>NUCLEOTIDE SEQUENCE [LARGE SCALE GENOMIC DNA]</scope>
    <source>
        <strain evidence="3">cv. MN47</strain>
    </source>
</reference>
<proteinExistence type="predicted"/>
<accession>D7KYN2</accession>
<sequence length="156" mass="18189">MPKPFLTSQRFSEPKIEVRVEPKTEVKLRRISEDAWIKRDRREITPSMIKLSLERLVSPSEQNNVGSEATKVPQDSEKCNATKRVKCESKNTNDMVMEEEPEVMVMIVPYADLYNNEKDLIEASFRETSKKNEELGPMKLIDSRFYKTSRRFSIGK</sequence>
<name>D7KYN2_ARALL</name>
<feature type="region of interest" description="Disordered" evidence="1">
    <location>
        <begin position="60"/>
        <end position="80"/>
    </location>
</feature>
<evidence type="ECO:0000313" key="2">
    <source>
        <dbReference type="EMBL" id="EFH62997.1"/>
    </source>
</evidence>
<evidence type="ECO:0000256" key="1">
    <source>
        <dbReference type="SAM" id="MobiDB-lite"/>
    </source>
</evidence>
<protein>
    <submittedName>
        <fullName evidence="2">Predicted protein</fullName>
    </submittedName>
</protein>
<dbReference type="HOGENOM" id="CLU_1689110_0_0_1"/>
<evidence type="ECO:0000313" key="3">
    <source>
        <dbReference type="Proteomes" id="UP000008694"/>
    </source>
</evidence>
<dbReference type="Proteomes" id="UP000008694">
    <property type="component" value="Unassembled WGS sequence"/>
</dbReference>